<dbReference type="RefSeq" id="WP_230755211.1">
    <property type="nucleotide sequence ID" value="NZ_JAINWA010000003.1"/>
</dbReference>
<proteinExistence type="predicted"/>
<evidence type="ECO:0000313" key="2">
    <source>
        <dbReference type="EMBL" id="MCD1654716.1"/>
    </source>
</evidence>
<feature type="coiled-coil region" evidence="1">
    <location>
        <begin position="326"/>
        <end position="353"/>
    </location>
</feature>
<comment type="caution">
    <text evidence="2">The sequence shown here is derived from an EMBL/GenBank/DDBJ whole genome shotgun (WGS) entry which is preliminary data.</text>
</comment>
<dbReference type="AlphaFoldDB" id="A0AAE3JIY0"/>
<keyword evidence="1" id="KW-0175">Coiled coil</keyword>
<evidence type="ECO:0000256" key="1">
    <source>
        <dbReference type="SAM" id="Coils"/>
    </source>
</evidence>
<accession>A0AAE3JIY0</accession>
<name>A0AAE3JIY0_9SPIR</name>
<dbReference type="Proteomes" id="UP001198163">
    <property type="component" value="Unassembled WGS sequence"/>
</dbReference>
<organism evidence="2 3">
    <name type="scientific">Teretinema zuelzerae</name>
    <dbReference type="NCBI Taxonomy" id="156"/>
    <lineage>
        <taxon>Bacteria</taxon>
        <taxon>Pseudomonadati</taxon>
        <taxon>Spirochaetota</taxon>
        <taxon>Spirochaetia</taxon>
        <taxon>Spirochaetales</taxon>
        <taxon>Treponemataceae</taxon>
        <taxon>Teretinema</taxon>
    </lineage>
</organism>
<dbReference type="EMBL" id="JAINWA010000003">
    <property type="protein sequence ID" value="MCD1654716.1"/>
    <property type="molecule type" value="Genomic_DNA"/>
</dbReference>
<keyword evidence="3" id="KW-1185">Reference proteome</keyword>
<sequence>MAAEAKFIISAQDKTSSAISGVKKNFADGEKSAGSFSDTLTKFASITAFTVLAKKISDFTGACISDFATAERAQLRLGNSFDRLSDVIDTMGRSYEGSKDDIDNVVSALSALGKSDEQIEAITRASVNLANATGQDLNSSYLLLADTFEGKVSARLSKLIPELGNLTESQAKAGAATEIINERLQDMTDRLAGGAAQRIRNLSESFGDLKENIGTDSFNMFSPMLDWLQKLIDRTNDAIEASRLHQKVMKEGANASLSDRIKDKKNQASDLQTDMEIGLRSQGLGSFETWLKNQRALDYDRYSGNSNADRQKYNMEFSRERSRMTSKEDVALLEKLQKEINDLTAELEKNTKVTEEGKKGSGSGSGVSSGLNVSDLFGEDISKLRFSLLPGADNGLGTGGSLLDFSGAGATSKPEVQTPGFGFNPFDGMGKMGDVITKVVGGLDSFFGGITGMIGSLTTVKAILNPFGVILQGIMNVLGPIINDLLTPLIGILTIVGEFLGTLIAPALKMLAPVISFITEAFIWVYNKALVPFQNGMIDIVEAIANFFIEAANKVIGALNRLPFVDIDKIPKLNLEDEKLQALTGAQIIAAGGGTVNSMNNSSSGGATYTGSQNIIINIYQNAPLVGSNGMKEFTLMLRDELDTLGYYNQ</sequence>
<evidence type="ECO:0000313" key="3">
    <source>
        <dbReference type="Proteomes" id="UP001198163"/>
    </source>
</evidence>
<gene>
    <name evidence="2" type="ORF">K7J14_08355</name>
</gene>
<reference evidence="2" key="1">
    <citation type="submission" date="2021-08" db="EMBL/GenBank/DDBJ databases">
        <title>Comparative analyses of Brucepasteria parasyntrophica and Teretinema zuelzerae.</title>
        <authorList>
            <person name="Song Y."/>
            <person name="Brune A."/>
        </authorList>
    </citation>
    <scope>NUCLEOTIDE SEQUENCE</scope>
    <source>
        <strain evidence="2">DSM 1903</strain>
    </source>
</reference>
<protein>
    <submittedName>
        <fullName evidence="2">Uncharacterized protein</fullName>
    </submittedName>
</protein>